<protein>
    <submittedName>
        <fullName evidence="2">Uncharacterized protein</fullName>
    </submittedName>
</protein>
<feature type="region of interest" description="Disordered" evidence="1">
    <location>
        <begin position="1"/>
        <end position="26"/>
    </location>
</feature>
<evidence type="ECO:0000256" key="1">
    <source>
        <dbReference type="SAM" id="MobiDB-lite"/>
    </source>
</evidence>
<evidence type="ECO:0000313" key="3">
    <source>
        <dbReference type="Proteomes" id="UP001176941"/>
    </source>
</evidence>
<feature type="compositionally biased region" description="Pro residues" evidence="1">
    <location>
        <begin position="1"/>
        <end position="11"/>
    </location>
</feature>
<proteinExistence type="predicted"/>
<name>A0ABN9A8J2_RANTA</name>
<feature type="region of interest" description="Disordered" evidence="1">
    <location>
        <begin position="98"/>
        <end position="165"/>
    </location>
</feature>
<gene>
    <name evidence="2" type="ORF">MRATA1EN1_LOCUS29201</name>
</gene>
<reference evidence="2" key="1">
    <citation type="submission" date="2023-04" db="EMBL/GenBank/DDBJ databases">
        <authorList>
            <consortium name="ELIXIR-Norway"/>
        </authorList>
    </citation>
    <scope>NUCLEOTIDE SEQUENCE [LARGE SCALE GENOMIC DNA]</scope>
</reference>
<feature type="region of interest" description="Disordered" evidence="1">
    <location>
        <begin position="55"/>
        <end position="83"/>
    </location>
</feature>
<feature type="compositionally biased region" description="Low complexity" evidence="1">
    <location>
        <begin position="65"/>
        <end position="83"/>
    </location>
</feature>
<accession>A0ABN9A8J2</accession>
<evidence type="ECO:0000313" key="2">
    <source>
        <dbReference type="EMBL" id="CAI9180239.1"/>
    </source>
</evidence>
<keyword evidence="3" id="KW-1185">Reference proteome</keyword>
<organism evidence="2 3">
    <name type="scientific">Rangifer tarandus platyrhynchus</name>
    <name type="common">Svalbard reindeer</name>
    <dbReference type="NCBI Taxonomy" id="3082113"/>
    <lineage>
        <taxon>Eukaryota</taxon>
        <taxon>Metazoa</taxon>
        <taxon>Chordata</taxon>
        <taxon>Craniata</taxon>
        <taxon>Vertebrata</taxon>
        <taxon>Euteleostomi</taxon>
        <taxon>Mammalia</taxon>
        <taxon>Eutheria</taxon>
        <taxon>Laurasiatheria</taxon>
        <taxon>Artiodactyla</taxon>
        <taxon>Ruminantia</taxon>
        <taxon>Pecora</taxon>
        <taxon>Cervidae</taxon>
        <taxon>Odocoileinae</taxon>
        <taxon>Rangifer</taxon>
    </lineage>
</organism>
<dbReference type="Proteomes" id="UP001176941">
    <property type="component" value="Chromosome X"/>
</dbReference>
<sequence length="165" mass="17355">MSQAGPLPPAPSVLSQQPGSGAGRAREAEAARYSCHCFDLILRAEQVHPPCPLASCPRPSPVPAEPSLSTPRRSEPSPRTSRTALVRPHLCIWAVGDPAPPGSQSIRSSALPGDGARPLRPQARRCGLPKQGRGGGFGQRAGSLGSRRNRTLHLPENSKLGALRC</sequence>
<dbReference type="EMBL" id="OX460343">
    <property type="protein sequence ID" value="CAI9180239.1"/>
    <property type="molecule type" value="Genomic_DNA"/>
</dbReference>